<gene>
    <name evidence="1 4 5" type="ORF">Bm8534</name>
    <name evidence="2" type="ORF">BM_BM8534</name>
    <name evidence="1" type="ORF">BM_Bm8534</name>
</gene>
<dbReference type="WBParaSite" id="Bm8534.1">
    <property type="protein sequence ID" value="Bm8534.1"/>
    <property type="gene ID" value="WBGene00228795"/>
</dbReference>
<dbReference type="InterPro" id="IPR038948">
    <property type="entry name" value="POLR1D-like"/>
</dbReference>
<reference evidence="2" key="3">
    <citation type="submission" date="2019-04" db="EMBL/GenBank/DDBJ databases">
        <authorList>
            <person name="Howe K."/>
            <person name="Paulini M."/>
            <person name="Williams G."/>
        </authorList>
    </citation>
    <scope>NUCLEOTIDE SEQUENCE [LARGE SCALE GENOMIC DNA]</scope>
    <source>
        <strain evidence="2">FR3</strain>
    </source>
</reference>
<dbReference type="WormBase" id="Bm8534">
    <property type="protein sequence ID" value="BM36714"/>
    <property type="gene ID" value="WBGene00228795"/>
</dbReference>
<accession>A0A0K0JW65</accession>
<dbReference type="EMBL" id="CAAKNF010000196">
    <property type="protein sequence ID" value="VIO87716.1"/>
    <property type="molecule type" value="Genomic_DNA"/>
</dbReference>
<dbReference type="RefSeq" id="XP_001902352.2">
    <property type="nucleotide sequence ID" value="XM_001902317.2"/>
</dbReference>
<keyword evidence="3" id="KW-1185">Reference proteome</keyword>
<accession>A0A4E9EXG8</accession>
<sequence>MNETANRSKLRQLDKLIIKVRKNINMVTAEVQLSNTETHKSGLSELEKKAREEILKDAMLGIRRYEITGPQGWKKPSCLKTNKKFLERMLRSSGSKSSK</sequence>
<evidence type="ECO:0000313" key="2">
    <source>
        <dbReference type="EMBL" id="VIO87716.1"/>
    </source>
</evidence>
<dbReference type="EMBL" id="LN856424">
    <property type="protein sequence ID" value="CDP91421.1"/>
    <property type="molecule type" value="Genomic_DNA"/>
</dbReference>
<organism evidence="3 4">
    <name type="scientific">Brugia malayi</name>
    <name type="common">Filarial nematode worm</name>
    <dbReference type="NCBI Taxonomy" id="6279"/>
    <lineage>
        <taxon>Eukaryota</taxon>
        <taxon>Metazoa</taxon>
        <taxon>Ecdysozoa</taxon>
        <taxon>Nematoda</taxon>
        <taxon>Chromadorea</taxon>
        <taxon>Rhabditida</taxon>
        <taxon>Spirurina</taxon>
        <taxon>Spiruromorpha</taxon>
        <taxon>Filarioidea</taxon>
        <taxon>Onchocercidae</taxon>
        <taxon>Brugia</taxon>
    </lineage>
</organism>
<evidence type="ECO:0000313" key="3">
    <source>
        <dbReference type="Proteomes" id="UP000006672"/>
    </source>
</evidence>
<reference evidence="1 3" key="1">
    <citation type="journal article" date="2007" name="Science">
        <title>Draft genome of the filarial nematode parasite Brugia malayi.</title>
        <authorList>
            <person name="Ghedin E."/>
            <person name="Wang S."/>
            <person name="Spiro D."/>
            <person name="Caler E."/>
            <person name="Zhao Q."/>
            <person name="Crabtree J."/>
            <person name="Allen J.E."/>
            <person name="Delcher A.L."/>
            <person name="Guiliano D.B."/>
            <person name="Miranda-Saavedra D."/>
            <person name="Angiuoli S.V."/>
            <person name="Creasy T."/>
            <person name="Amedeo P."/>
            <person name="Haas B."/>
            <person name="El-Sayed N.M."/>
            <person name="Wortman J.R."/>
            <person name="Feldblyum T."/>
            <person name="Tallon L."/>
            <person name="Schatz M."/>
            <person name="Shumway M."/>
            <person name="Koo H."/>
            <person name="Salzberg S.L."/>
            <person name="Schobel S."/>
            <person name="Pertea M."/>
            <person name="Pop M."/>
            <person name="White O."/>
            <person name="Barton G.J."/>
            <person name="Carlow C.K."/>
            <person name="Crawford M.J."/>
            <person name="Daub J."/>
            <person name="Dimmic M.W."/>
            <person name="Estes C.F."/>
            <person name="Foster J.M."/>
            <person name="Ganatra M."/>
            <person name="Gregory W.F."/>
            <person name="Johnson N.M."/>
            <person name="Jin J."/>
            <person name="Komuniecki R."/>
            <person name="Korf I."/>
            <person name="Kumar S."/>
            <person name="Laney S."/>
            <person name="Li B.W."/>
            <person name="Li W."/>
            <person name="Lindblom T.H."/>
            <person name="Lustigman S."/>
            <person name="Ma D."/>
            <person name="Maina C.V."/>
            <person name="Martin D.M."/>
            <person name="McCarter J.P."/>
            <person name="McReynolds L."/>
            <person name="Mitreva M."/>
            <person name="Nutman T.B."/>
            <person name="Parkinson J."/>
            <person name="Peregrin-Alvarez J.M."/>
            <person name="Poole C."/>
            <person name="Ren Q."/>
            <person name="Saunders L."/>
            <person name="Sluder A.E."/>
            <person name="Smith K."/>
            <person name="Stanke M."/>
            <person name="Unnasch T.R."/>
            <person name="Ware J."/>
            <person name="Wei A.D."/>
            <person name="Weil G."/>
            <person name="Williams D.J."/>
            <person name="Zhang Y."/>
            <person name="Williams S.A."/>
            <person name="Fraser-Liggett C."/>
            <person name="Slatko B."/>
            <person name="Blaxter M.L."/>
            <person name="Scott A.L."/>
        </authorList>
    </citation>
    <scope>NUCLEOTIDE SEQUENCE</scope>
    <source>
        <strain evidence="1 3">FR3</strain>
    </source>
</reference>
<dbReference type="PANTHER" id="PTHR34769">
    <property type="entry name" value="RCG42593, ISOFORM CRA_A"/>
    <property type="match status" value="1"/>
</dbReference>
<reference evidence="4" key="4">
    <citation type="submission" date="2019-12" db="UniProtKB">
        <authorList>
            <consortium name="WormBaseParasite"/>
        </authorList>
    </citation>
    <scope>IDENTIFICATION</scope>
</reference>
<dbReference type="PANTHER" id="PTHR34769:SF1">
    <property type="entry name" value="RNA POLYMERASE I AND III SUBUNIT D"/>
    <property type="match status" value="1"/>
</dbReference>
<evidence type="ECO:0000313" key="4">
    <source>
        <dbReference type="WBParaSite" id="Bm8534.1"/>
    </source>
</evidence>
<dbReference type="OMA" id="RYEKIGP"/>
<evidence type="ECO:0000313" key="1">
    <source>
        <dbReference type="EMBL" id="CDP91421.1"/>
    </source>
</evidence>
<dbReference type="OrthoDB" id="6352295at2759"/>
<dbReference type="CTD" id="6105776"/>
<evidence type="ECO:0000313" key="5">
    <source>
        <dbReference type="WormBase" id="Bm8534"/>
    </source>
</evidence>
<proteinExistence type="predicted"/>
<dbReference type="KEGG" id="bmy:BM_BM8534"/>
<name>A0A0K0JW65_BRUMA</name>
<dbReference type="AlphaFoldDB" id="A0A0K0JW65"/>
<dbReference type="Proteomes" id="UP000006672">
    <property type="component" value="Unassembled WGS sequence"/>
</dbReference>
<protein>
    <submittedName>
        <fullName evidence="1 4">Bm8534</fullName>
    </submittedName>
</protein>
<reference evidence="1" key="2">
    <citation type="submission" date="2012-12" db="EMBL/GenBank/DDBJ databases">
        <authorList>
            <person name="Gao Y.W."/>
            <person name="Fan S.T."/>
            <person name="Sun H.T."/>
            <person name="Wang Z."/>
            <person name="Gao X.L."/>
            <person name="Li Y.G."/>
            <person name="Wang T.C."/>
            <person name="Zhang K."/>
            <person name="Xu W.W."/>
            <person name="Yu Z.J."/>
            <person name="Xia X.Z."/>
        </authorList>
    </citation>
    <scope>NUCLEOTIDE SEQUENCE</scope>
    <source>
        <strain evidence="1">FR3</strain>
    </source>
</reference>
<dbReference type="GeneID" id="6105776"/>